<accession>A0NNS3</accession>
<dbReference type="GO" id="GO:0004803">
    <property type="term" value="F:transposase activity"/>
    <property type="evidence" value="ECO:0007669"/>
    <property type="project" value="InterPro"/>
</dbReference>
<dbReference type="GeneID" id="68845225"/>
<dbReference type="InterPro" id="IPR047650">
    <property type="entry name" value="Transpos_IS110"/>
</dbReference>
<dbReference type="Pfam" id="PF01548">
    <property type="entry name" value="DEDD_Tnp_IS110"/>
    <property type="match status" value="1"/>
</dbReference>
<comment type="caution">
    <text evidence="4">The sequence shown here is derived from an EMBL/GenBank/DDBJ whole genome shotgun (WGS) entry which is preliminary data.</text>
</comment>
<dbReference type="eggNOG" id="COG3547">
    <property type="taxonomic scope" value="Bacteria"/>
</dbReference>
<proteinExistence type="predicted"/>
<organism evidence="4 5">
    <name type="scientific">Roseibium aggregatum (strain ATCC 25650 / DSM 13394 / JCM 20685 / NBRC 16684 / NCIMB 2208 / IAM 12614 / B1)</name>
    <name type="common">Stappia aggregata</name>
    <dbReference type="NCBI Taxonomy" id="384765"/>
    <lineage>
        <taxon>Bacteria</taxon>
        <taxon>Pseudomonadati</taxon>
        <taxon>Pseudomonadota</taxon>
        <taxon>Alphaproteobacteria</taxon>
        <taxon>Hyphomicrobiales</taxon>
        <taxon>Stappiaceae</taxon>
        <taxon>Roseibium</taxon>
    </lineage>
</organism>
<sequence length="314" mass="34621">MDETKHFVGIDVSKAALDVHVLPVGKSQRFPNDGDGHAALEGWLSSHPVERVVLEATGVYERKAVQALQQQGYHVCVVNPARPRDFAKAGSRLAKTDRLDAAVLAHYAQVFDPPSAPRPGDVEAKLARYASARDSFVAEKTRLRNQLGLNDDADLERMHRDILETIEAKLAELDRMIQSCIREKAEVSQRYDQLRAVPGIGPVAAVSLLAFLPELGQVSRRAIAALVGVAPFARDSGMMRGQRRIAGGRAKVRKMLFMASLSAARHNPIIKTFYERLIKGGTGKKQAIIACSRKLLTILNAMVRDNREWQPMST</sequence>
<dbReference type="OrthoDB" id="8261795at2"/>
<dbReference type="AlphaFoldDB" id="A0NNS3"/>
<dbReference type="GO" id="GO:0006313">
    <property type="term" value="P:DNA transposition"/>
    <property type="evidence" value="ECO:0007669"/>
    <property type="project" value="InterPro"/>
</dbReference>
<dbReference type="GO" id="GO:0003677">
    <property type="term" value="F:DNA binding"/>
    <property type="evidence" value="ECO:0007669"/>
    <property type="project" value="InterPro"/>
</dbReference>
<evidence type="ECO:0000259" key="3">
    <source>
        <dbReference type="Pfam" id="PF02371"/>
    </source>
</evidence>
<feature type="domain" description="Transposase IS110-like N-terminal" evidence="2">
    <location>
        <begin position="8"/>
        <end position="147"/>
    </location>
</feature>
<dbReference type="InterPro" id="IPR002525">
    <property type="entry name" value="Transp_IS110-like_N"/>
</dbReference>
<dbReference type="PANTHER" id="PTHR33055">
    <property type="entry name" value="TRANSPOSASE FOR INSERTION SEQUENCE ELEMENT IS1111A"/>
    <property type="match status" value="1"/>
</dbReference>
<reference evidence="4 5" key="1">
    <citation type="submission" date="2006-05" db="EMBL/GenBank/DDBJ databases">
        <authorList>
            <person name="King G."/>
            <person name="Ferriera S."/>
            <person name="Johnson J."/>
            <person name="Kravitz S."/>
            <person name="Beeson K."/>
            <person name="Sutton G."/>
            <person name="Rogers Y.-H."/>
            <person name="Friedman R."/>
            <person name="Frazier M."/>
            <person name="Venter J.C."/>
        </authorList>
    </citation>
    <scope>NUCLEOTIDE SEQUENCE [LARGE SCALE GENOMIC DNA]</scope>
    <source>
        <strain evidence="5">ATCC 25650 / DSM 13394 / JCM 20685 / NBRC 16684 / NCIMB 2208 / IAM 12614 / B1</strain>
    </source>
</reference>
<evidence type="ECO:0000313" key="5">
    <source>
        <dbReference type="Proteomes" id="UP000004848"/>
    </source>
</evidence>
<name>A0NNS3_ROSAI</name>
<protein>
    <submittedName>
        <fullName evidence="4">Transposase, IS111A/IS1328/IS1533/IS116/IS110/IS902</fullName>
    </submittedName>
</protein>
<keyword evidence="1" id="KW-0175">Coiled coil</keyword>
<evidence type="ECO:0000259" key="2">
    <source>
        <dbReference type="Pfam" id="PF01548"/>
    </source>
</evidence>
<dbReference type="InterPro" id="IPR003346">
    <property type="entry name" value="Transposase_20"/>
</dbReference>
<dbReference type="Pfam" id="PF02371">
    <property type="entry name" value="Transposase_20"/>
    <property type="match status" value="1"/>
</dbReference>
<evidence type="ECO:0000313" key="4">
    <source>
        <dbReference type="EMBL" id="EAV45804.1"/>
    </source>
</evidence>
<dbReference type="EMBL" id="AAUW01000002">
    <property type="protein sequence ID" value="EAV45804.1"/>
    <property type="molecule type" value="Genomic_DNA"/>
</dbReference>
<feature type="coiled-coil region" evidence="1">
    <location>
        <begin position="163"/>
        <end position="190"/>
    </location>
</feature>
<dbReference type="Proteomes" id="UP000004848">
    <property type="component" value="Unassembled WGS sequence"/>
</dbReference>
<evidence type="ECO:0000256" key="1">
    <source>
        <dbReference type="SAM" id="Coils"/>
    </source>
</evidence>
<gene>
    <name evidence="4" type="ORF">SIAM614_24332</name>
</gene>
<dbReference type="NCBIfam" id="NF033542">
    <property type="entry name" value="transpos_IS110"/>
    <property type="match status" value="1"/>
</dbReference>
<dbReference type="PANTHER" id="PTHR33055:SF13">
    <property type="entry name" value="TRANSPOSASE"/>
    <property type="match status" value="1"/>
</dbReference>
<dbReference type="RefSeq" id="WP_006932330.1">
    <property type="nucleotide sequence ID" value="NZ_AAUW01000002.1"/>
</dbReference>
<feature type="domain" description="Transposase IS116/IS110/IS902 C-terminal" evidence="3">
    <location>
        <begin position="193"/>
        <end position="275"/>
    </location>
</feature>